<reference evidence="2" key="1">
    <citation type="submission" date="2020-05" db="EMBL/GenBank/DDBJ databases">
        <authorList>
            <person name="Chiriac C."/>
            <person name="Salcher M."/>
            <person name="Ghai R."/>
            <person name="Kavagutti S V."/>
        </authorList>
    </citation>
    <scope>NUCLEOTIDE SEQUENCE</scope>
</reference>
<name>A0A6J5T0U5_9CAUD</name>
<gene>
    <name evidence="1" type="ORF">UFOVP1033_98</name>
    <name evidence="2" type="ORF">UFOVP1631_98</name>
</gene>
<sequence length="54" mass="6174">MGYAQIIRKVEAHELTNCDDCGNNELTSSGRFILDSSDQPVMWFCFNCVQRTTK</sequence>
<evidence type="ECO:0000313" key="2">
    <source>
        <dbReference type="EMBL" id="CAB4220896.1"/>
    </source>
</evidence>
<organism evidence="2">
    <name type="scientific">uncultured Caudovirales phage</name>
    <dbReference type="NCBI Taxonomy" id="2100421"/>
    <lineage>
        <taxon>Viruses</taxon>
        <taxon>Duplodnaviria</taxon>
        <taxon>Heunggongvirae</taxon>
        <taxon>Uroviricota</taxon>
        <taxon>Caudoviricetes</taxon>
        <taxon>Peduoviridae</taxon>
        <taxon>Maltschvirus</taxon>
        <taxon>Maltschvirus maltsch</taxon>
    </lineage>
</organism>
<dbReference type="EMBL" id="LR797501">
    <property type="protein sequence ID" value="CAB4220896.1"/>
    <property type="molecule type" value="Genomic_DNA"/>
</dbReference>
<protein>
    <submittedName>
        <fullName evidence="2">Uncharacterized protein</fullName>
    </submittedName>
</protein>
<dbReference type="EMBL" id="LR796981">
    <property type="protein sequence ID" value="CAB4179364.1"/>
    <property type="molecule type" value="Genomic_DNA"/>
</dbReference>
<proteinExistence type="predicted"/>
<evidence type="ECO:0000313" key="1">
    <source>
        <dbReference type="EMBL" id="CAB4179364.1"/>
    </source>
</evidence>
<accession>A0A6J5T0U5</accession>